<dbReference type="PANTHER" id="PTHR44068:SF11">
    <property type="entry name" value="GERANYL DIPHOSPHATE 2-C-METHYLTRANSFERASE"/>
    <property type="match status" value="1"/>
</dbReference>
<evidence type="ECO:0000313" key="4">
    <source>
        <dbReference type="Proteomes" id="UP000223913"/>
    </source>
</evidence>
<dbReference type="Gene3D" id="3.40.50.150">
    <property type="entry name" value="Vaccinia Virus protein VP39"/>
    <property type="match status" value="1"/>
</dbReference>
<accession>A0A2D0MWN3</accession>
<dbReference type="SUPFAM" id="SSF53335">
    <property type="entry name" value="S-adenosyl-L-methionine-dependent methyltransferases"/>
    <property type="match status" value="1"/>
</dbReference>
<dbReference type="GO" id="GO:0008757">
    <property type="term" value="F:S-adenosylmethionine-dependent methyltransferase activity"/>
    <property type="evidence" value="ECO:0007669"/>
    <property type="project" value="InterPro"/>
</dbReference>
<dbReference type="CDD" id="cd02440">
    <property type="entry name" value="AdoMet_MTases"/>
    <property type="match status" value="1"/>
</dbReference>
<name>A0A2D0MWN3_FLAN2</name>
<protein>
    <recommendedName>
        <fullName evidence="2">Methyltransferase type 11 domain-containing protein</fullName>
    </recommendedName>
</protein>
<dbReference type="PANTHER" id="PTHR44068">
    <property type="entry name" value="ZGC:194242"/>
    <property type="match status" value="1"/>
</dbReference>
<evidence type="ECO:0000313" key="3">
    <source>
        <dbReference type="EMBL" id="PHN00692.1"/>
    </source>
</evidence>
<gene>
    <name evidence="3" type="ORF">CRP01_40935</name>
</gene>
<comment type="caution">
    <text evidence="3">The sequence shown here is derived from an EMBL/GenBank/DDBJ whole genome shotgun (WGS) entry which is preliminary data.</text>
</comment>
<proteinExistence type="predicted"/>
<dbReference type="InterPro" id="IPR029063">
    <property type="entry name" value="SAM-dependent_MTases_sf"/>
</dbReference>
<dbReference type="AlphaFoldDB" id="A0A2D0MWN3"/>
<dbReference type="Proteomes" id="UP000223913">
    <property type="component" value="Unassembled WGS sequence"/>
</dbReference>
<keyword evidence="4" id="KW-1185">Reference proteome</keyword>
<evidence type="ECO:0000259" key="2">
    <source>
        <dbReference type="Pfam" id="PF08241"/>
    </source>
</evidence>
<organism evidence="3 4">
    <name type="scientific">Flavilitoribacter nigricans (strain ATCC 23147 / DSM 23189 / NBRC 102662 / NCIMB 1420 / SS-2)</name>
    <name type="common">Lewinella nigricans</name>
    <dbReference type="NCBI Taxonomy" id="1122177"/>
    <lineage>
        <taxon>Bacteria</taxon>
        <taxon>Pseudomonadati</taxon>
        <taxon>Bacteroidota</taxon>
        <taxon>Saprospiria</taxon>
        <taxon>Saprospirales</taxon>
        <taxon>Lewinellaceae</taxon>
        <taxon>Flavilitoribacter</taxon>
    </lineage>
</organism>
<dbReference type="InterPro" id="IPR050447">
    <property type="entry name" value="Erg6_SMT_methyltransf"/>
</dbReference>
<dbReference type="EMBL" id="PDUD01000081">
    <property type="protein sequence ID" value="PHN00692.1"/>
    <property type="molecule type" value="Genomic_DNA"/>
</dbReference>
<dbReference type="Pfam" id="PF08241">
    <property type="entry name" value="Methyltransf_11"/>
    <property type="match status" value="1"/>
</dbReference>
<evidence type="ECO:0000256" key="1">
    <source>
        <dbReference type="ARBA" id="ARBA00022679"/>
    </source>
</evidence>
<dbReference type="InterPro" id="IPR013216">
    <property type="entry name" value="Methyltransf_11"/>
</dbReference>
<sequence>MHISPSERWIFKAARYHCCGEAVTFVFSIAVQTAKNAMSKNHAYIHGVQPEEQDRLRLLNKLTNQSFIDFVQIHDGDRVLELGSGLGIVANAMAAANRSGHVTGVEYAAEQIAGCEQGKPNLEFIQGDAHHLPFAENSFDVVYGRYVLEHLQDPQGALREVYRVLKPGGRAYFQENTISTMRIFPACPIFDRVWAMFVQLQDQLGGDAEIGVKLYQYMKRAGFASPVPSFAEELHYPEKGTHQYWLDNIIGNVESGREQLAALGLASSAEIDAAVRELEAAKADPEASVYFCWNRIAGVKS</sequence>
<feature type="domain" description="Methyltransferase type 11" evidence="2">
    <location>
        <begin position="80"/>
        <end position="173"/>
    </location>
</feature>
<keyword evidence="1" id="KW-0808">Transferase</keyword>
<reference evidence="3 4" key="1">
    <citation type="submission" date="2017-10" db="EMBL/GenBank/DDBJ databases">
        <title>The draft genome sequence of Lewinella nigricans NBRC 102662.</title>
        <authorList>
            <person name="Wang K."/>
        </authorList>
    </citation>
    <scope>NUCLEOTIDE SEQUENCE [LARGE SCALE GENOMIC DNA]</scope>
    <source>
        <strain evidence="3 4">NBRC 102662</strain>
    </source>
</reference>